<name>A0A1C7MZ83_9FUNG</name>
<feature type="domain" description="DNA endonuclease activator Ctp1 C-terminal" evidence="6">
    <location>
        <begin position="408"/>
        <end position="438"/>
    </location>
</feature>
<evidence type="ECO:0000256" key="5">
    <source>
        <dbReference type="SAM" id="MobiDB-lite"/>
    </source>
</evidence>
<evidence type="ECO:0000256" key="2">
    <source>
        <dbReference type="ARBA" id="ARBA00022763"/>
    </source>
</evidence>
<feature type="compositionally biased region" description="Basic and acidic residues" evidence="5">
    <location>
        <begin position="335"/>
        <end position="353"/>
    </location>
</feature>
<dbReference type="AlphaFoldDB" id="A0A1C7MZ83"/>
<dbReference type="GO" id="GO:0005634">
    <property type="term" value="C:nucleus"/>
    <property type="evidence" value="ECO:0007669"/>
    <property type="project" value="UniProtKB-SubCell"/>
</dbReference>
<evidence type="ECO:0000313" key="8">
    <source>
        <dbReference type="Proteomes" id="UP000093000"/>
    </source>
</evidence>
<keyword evidence="2" id="KW-0227">DNA damage</keyword>
<dbReference type="InParanoid" id="A0A1C7MZ83"/>
<comment type="subcellular location">
    <subcellularLocation>
        <location evidence="1">Nucleus</location>
    </subcellularLocation>
</comment>
<dbReference type="GO" id="GO:0006281">
    <property type="term" value="P:DNA repair"/>
    <property type="evidence" value="ECO:0007669"/>
    <property type="project" value="InterPro"/>
</dbReference>
<accession>A0A1C7MZ83</accession>
<evidence type="ECO:0000256" key="3">
    <source>
        <dbReference type="ARBA" id="ARBA00023242"/>
    </source>
</evidence>
<evidence type="ECO:0000256" key="1">
    <source>
        <dbReference type="ARBA" id="ARBA00004123"/>
    </source>
</evidence>
<protein>
    <recommendedName>
        <fullName evidence="6">DNA endonuclease activator Ctp1 C-terminal domain-containing protein</fullName>
    </recommendedName>
</protein>
<keyword evidence="3" id="KW-0539">Nucleus</keyword>
<dbReference type="Proteomes" id="UP000093000">
    <property type="component" value="Unassembled WGS sequence"/>
</dbReference>
<comment type="caution">
    <text evidence="7">The sequence shown here is derived from an EMBL/GenBank/DDBJ whole genome shotgun (WGS) entry which is preliminary data.</text>
</comment>
<gene>
    <name evidence="7" type="ORF">A0J61_09869</name>
</gene>
<organism evidence="7 8">
    <name type="scientific">Choanephora cucurbitarum</name>
    <dbReference type="NCBI Taxonomy" id="101091"/>
    <lineage>
        <taxon>Eukaryota</taxon>
        <taxon>Fungi</taxon>
        <taxon>Fungi incertae sedis</taxon>
        <taxon>Mucoromycota</taxon>
        <taxon>Mucoromycotina</taxon>
        <taxon>Mucoromycetes</taxon>
        <taxon>Mucorales</taxon>
        <taxon>Mucorineae</taxon>
        <taxon>Choanephoraceae</taxon>
        <taxon>Choanephoroideae</taxon>
        <taxon>Choanephora</taxon>
    </lineage>
</organism>
<evidence type="ECO:0000259" key="6">
    <source>
        <dbReference type="Pfam" id="PF08573"/>
    </source>
</evidence>
<evidence type="ECO:0000256" key="4">
    <source>
        <dbReference type="SAM" id="Coils"/>
    </source>
</evidence>
<reference evidence="7 8" key="1">
    <citation type="submission" date="2016-03" db="EMBL/GenBank/DDBJ databases">
        <title>Choanephora cucurbitarum.</title>
        <authorList>
            <person name="Min B."/>
            <person name="Park H."/>
            <person name="Park J.-H."/>
            <person name="Shin H.-D."/>
            <person name="Choi I.-G."/>
        </authorList>
    </citation>
    <scope>NUCLEOTIDE SEQUENCE [LARGE SCALE GENOMIC DNA]</scope>
    <source>
        <strain evidence="7 8">KUS-F28377</strain>
    </source>
</reference>
<evidence type="ECO:0000313" key="7">
    <source>
        <dbReference type="EMBL" id="OBZ82081.1"/>
    </source>
</evidence>
<dbReference type="Pfam" id="PF08573">
    <property type="entry name" value="SAE2"/>
    <property type="match status" value="1"/>
</dbReference>
<keyword evidence="4" id="KW-0175">Coiled coil</keyword>
<keyword evidence="8" id="KW-1185">Reference proteome</keyword>
<dbReference type="STRING" id="101091.A0A1C7MZ83"/>
<dbReference type="InterPro" id="IPR013882">
    <property type="entry name" value="Ctp1_C"/>
</dbReference>
<sequence>MNTSKEEPSPPLPLFVGYTKEELIEKIKVSQSSKKLAIRMLDRKKEQYLALKEQFDMINEKLLKKEDQSRSRAFNEEHISLQHKYESLQADHIKLEQIHQNLLQHYNRYKDGCAQMETKYHNLDVEHKALEERHNRLVQDDNTLSQQHKDLEQKHKCLQQKHDSLVQSNKGLQQGPNNLPNDAIEILKKQHSEEIERIHREHNQRYLELKEAKNEAVESLRRQLQVQHSKIMNQIRQIKDINHKLNDEQFKAQSAEAEVTKLSLLLDTKEDTIKELQYNVNLLKKHNMKLDEKLRGSRVSSTKNAVTCNISTISASATIPTCTTDASTATNTPMTKKDSSNKRPLEVEDKDSTRIQKKANPLGCISNARHRNGRTQLKGQACTCCTGFYAGDPVLAVDVGGSIVEVTPEQRIQQHSRHRVEKTAKPSTPPGFWELEFGSPPDLKHDR</sequence>
<feature type="region of interest" description="Disordered" evidence="5">
    <location>
        <begin position="410"/>
        <end position="447"/>
    </location>
</feature>
<dbReference type="EMBL" id="LUGH01000959">
    <property type="protein sequence ID" value="OBZ82081.1"/>
    <property type="molecule type" value="Genomic_DNA"/>
</dbReference>
<dbReference type="OrthoDB" id="5801062at2759"/>
<feature type="coiled-coil region" evidence="4">
    <location>
        <begin position="113"/>
        <end position="293"/>
    </location>
</feature>
<feature type="compositionally biased region" description="Low complexity" evidence="5">
    <location>
        <begin position="324"/>
        <end position="334"/>
    </location>
</feature>
<feature type="region of interest" description="Disordered" evidence="5">
    <location>
        <begin position="324"/>
        <end position="353"/>
    </location>
</feature>
<proteinExistence type="predicted"/>